<dbReference type="PROSITE" id="PS51186">
    <property type="entry name" value="GNAT"/>
    <property type="match status" value="1"/>
</dbReference>
<dbReference type="InterPro" id="IPR000182">
    <property type="entry name" value="GNAT_dom"/>
</dbReference>
<keyword evidence="1" id="KW-0808">Transferase</keyword>
<sequence length="179" mass="20385">MEIVRLNRGNLADINTPNEPFAIIGRLKPSFTDGKWSWTEELYDRTALKRYPNDDCNYAAYLDNPDKAIFLAYADGKCAGQIVLRKDWNRYAFIEDICVSASYRGNGIGTALIQKAVQWAKEKGLCGLALETQDNNLLACRFYAKCGFSVGAVNTMLYKNFEKPWSDETAIFWYMKFSP</sequence>
<dbReference type="Pfam" id="PF00583">
    <property type="entry name" value="Acetyltransf_1"/>
    <property type="match status" value="1"/>
</dbReference>
<evidence type="ECO:0000313" key="4">
    <source>
        <dbReference type="EMBL" id="HIR60334.1"/>
    </source>
</evidence>
<dbReference type="Gene3D" id="3.40.630.30">
    <property type="match status" value="1"/>
</dbReference>
<dbReference type="AlphaFoldDB" id="A0A9D1DWW6"/>
<reference evidence="4" key="1">
    <citation type="submission" date="2020-10" db="EMBL/GenBank/DDBJ databases">
        <authorList>
            <person name="Gilroy R."/>
        </authorList>
    </citation>
    <scope>NUCLEOTIDE SEQUENCE</scope>
    <source>
        <strain evidence="4">CHK189-12415</strain>
    </source>
</reference>
<dbReference type="GO" id="GO:0016747">
    <property type="term" value="F:acyltransferase activity, transferring groups other than amino-acyl groups"/>
    <property type="evidence" value="ECO:0007669"/>
    <property type="project" value="InterPro"/>
</dbReference>
<dbReference type="InterPro" id="IPR008125">
    <property type="entry name" value="Streptothricin_AcTrfase"/>
</dbReference>
<feature type="domain" description="N-acetyltransferase" evidence="3">
    <location>
        <begin position="22"/>
        <end position="179"/>
    </location>
</feature>
<dbReference type="PRINTS" id="PR01754">
    <property type="entry name" value="SACTRNSFRASE"/>
</dbReference>
<organism evidence="4 5">
    <name type="scientific">Candidatus Faecivivens stercoravium</name>
    <dbReference type="NCBI Taxonomy" id="2840803"/>
    <lineage>
        <taxon>Bacteria</taxon>
        <taxon>Bacillati</taxon>
        <taxon>Bacillota</taxon>
        <taxon>Clostridia</taxon>
        <taxon>Eubacteriales</taxon>
        <taxon>Oscillospiraceae</taxon>
        <taxon>Oscillospiraceae incertae sedis</taxon>
        <taxon>Candidatus Faecivivens</taxon>
    </lineage>
</organism>
<dbReference type="InterPro" id="IPR050832">
    <property type="entry name" value="Bact_Acetyltransf"/>
</dbReference>
<reference evidence="4" key="2">
    <citation type="journal article" date="2021" name="PeerJ">
        <title>Extensive microbial diversity within the chicken gut microbiome revealed by metagenomics and culture.</title>
        <authorList>
            <person name="Gilroy R."/>
            <person name="Ravi A."/>
            <person name="Getino M."/>
            <person name="Pursley I."/>
            <person name="Horton D.L."/>
            <person name="Alikhan N.F."/>
            <person name="Baker D."/>
            <person name="Gharbi K."/>
            <person name="Hall N."/>
            <person name="Watson M."/>
            <person name="Adriaenssens E.M."/>
            <person name="Foster-Nyarko E."/>
            <person name="Jarju S."/>
            <person name="Secka A."/>
            <person name="Antonio M."/>
            <person name="Oren A."/>
            <person name="Chaudhuri R.R."/>
            <person name="La Ragione R."/>
            <person name="Hildebrand F."/>
            <person name="Pallen M.J."/>
        </authorList>
    </citation>
    <scope>NUCLEOTIDE SEQUENCE</scope>
    <source>
        <strain evidence="4">CHK189-12415</strain>
    </source>
</reference>
<evidence type="ECO:0000256" key="1">
    <source>
        <dbReference type="ARBA" id="ARBA00022679"/>
    </source>
</evidence>
<accession>A0A9D1DWW6</accession>
<comment type="caution">
    <text evidence="4">The sequence shown here is derived from an EMBL/GenBank/DDBJ whole genome shotgun (WGS) entry which is preliminary data.</text>
</comment>
<evidence type="ECO:0000313" key="5">
    <source>
        <dbReference type="Proteomes" id="UP000824241"/>
    </source>
</evidence>
<dbReference type="InterPro" id="IPR016181">
    <property type="entry name" value="Acyl_CoA_acyltransferase"/>
</dbReference>
<gene>
    <name evidence="4" type="ORF">IAB37_01995</name>
</gene>
<name>A0A9D1DWW6_9FIRM</name>
<evidence type="ECO:0000256" key="2">
    <source>
        <dbReference type="ARBA" id="ARBA00023315"/>
    </source>
</evidence>
<dbReference type="EMBL" id="DVHA01000067">
    <property type="protein sequence ID" value="HIR60334.1"/>
    <property type="molecule type" value="Genomic_DNA"/>
</dbReference>
<dbReference type="Proteomes" id="UP000824241">
    <property type="component" value="Unassembled WGS sequence"/>
</dbReference>
<proteinExistence type="predicted"/>
<evidence type="ECO:0000259" key="3">
    <source>
        <dbReference type="PROSITE" id="PS51186"/>
    </source>
</evidence>
<dbReference type="SUPFAM" id="SSF55729">
    <property type="entry name" value="Acyl-CoA N-acyltransferases (Nat)"/>
    <property type="match status" value="1"/>
</dbReference>
<keyword evidence="2" id="KW-0012">Acyltransferase</keyword>
<dbReference type="CDD" id="cd04301">
    <property type="entry name" value="NAT_SF"/>
    <property type="match status" value="1"/>
</dbReference>
<dbReference type="PANTHER" id="PTHR43877:SF2">
    <property type="entry name" value="AMINOALKYLPHOSPHONATE N-ACETYLTRANSFERASE-RELATED"/>
    <property type="match status" value="1"/>
</dbReference>
<dbReference type="PANTHER" id="PTHR43877">
    <property type="entry name" value="AMINOALKYLPHOSPHONATE N-ACETYLTRANSFERASE-RELATED-RELATED"/>
    <property type="match status" value="1"/>
</dbReference>
<protein>
    <submittedName>
        <fullName evidence="4">GNAT family N-acetyltransferase</fullName>
    </submittedName>
</protein>